<gene>
    <name evidence="1" type="ORF">B4098_3126</name>
</gene>
<dbReference type="EMBL" id="LQYG01000027">
    <property type="protein sequence ID" value="KYC64418.1"/>
    <property type="molecule type" value="Genomic_DNA"/>
</dbReference>
<evidence type="ECO:0000313" key="1">
    <source>
        <dbReference type="EMBL" id="KYC64418.1"/>
    </source>
</evidence>
<proteinExistence type="predicted"/>
<name>A0A150K5B1_HEYCO</name>
<evidence type="ECO:0000313" key="2">
    <source>
        <dbReference type="Proteomes" id="UP000075288"/>
    </source>
</evidence>
<reference evidence="1 2" key="1">
    <citation type="submission" date="2016-01" db="EMBL/GenBank/DDBJ databases">
        <title>Genome Sequences of Twelve Sporeforming Bacillus Species Isolated from Foods.</title>
        <authorList>
            <person name="Berendsen E.M."/>
            <person name="Wells-Bennik M.H."/>
            <person name="Krawcyk A.O."/>
            <person name="De Jong A."/>
            <person name="Holsappel S."/>
            <person name="Eijlander R.T."/>
            <person name="Kuipers O.P."/>
        </authorList>
    </citation>
    <scope>NUCLEOTIDE SEQUENCE [LARGE SCALE GENOMIC DNA]</scope>
    <source>
        <strain evidence="1 2">B4098</strain>
    </source>
</reference>
<dbReference type="AlphaFoldDB" id="A0A150K5B1"/>
<accession>A0A150K5B1</accession>
<sequence length="39" mass="4397">MIIAVADMADNRSVHAHSVKRFARIFNGFGEEMNISTFL</sequence>
<organism evidence="1 2">
    <name type="scientific">Heyndrickxia coagulans</name>
    <name type="common">Weizmannia coagulans</name>
    <dbReference type="NCBI Taxonomy" id="1398"/>
    <lineage>
        <taxon>Bacteria</taxon>
        <taxon>Bacillati</taxon>
        <taxon>Bacillota</taxon>
        <taxon>Bacilli</taxon>
        <taxon>Bacillales</taxon>
        <taxon>Bacillaceae</taxon>
        <taxon>Heyndrickxia</taxon>
    </lineage>
</organism>
<protein>
    <submittedName>
        <fullName evidence="1">Uncharacterized protein</fullName>
    </submittedName>
</protein>
<comment type="caution">
    <text evidence="1">The sequence shown here is derived from an EMBL/GenBank/DDBJ whole genome shotgun (WGS) entry which is preliminary data.</text>
</comment>
<dbReference type="PATRIC" id="fig|1398.26.peg.2072"/>
<dbReference type="Proteomes" id="UP000075288">
    <property type="component" value="Unassembled WGS sequence"/>
</dbReference>